<accession>A0A317YBL7</accession>
<dbReference type="PRINTS" id="PR00195">
    <property type="entry name" value="DYNAMIN"/>
</dbReference>
<dbReference type="GO" id="GO:0005737">
    <property type="term" value="C:cytoplasm"/>
    <property type="evidence" value="ECO:0007669"/>
    <property type="project" value="UniProtKB-ARBA"/>
</dbReference>
<dbReference type="AlphaFoldDB" id="A0A1D6KPH4"/>
<dbReference type="InterPro" id="IPR011993">
    <property type="entry name" value="PH-like_dom_sf"/>
</dbReference>
<evidence type="ECO:0000256" key="5">
    <source>
        <dbReference type="ARBA" id="ARBA00023134"/>
    </source>
</evidence>
<name>A0A1D6KPH4_MAIZE</name>
<evidence type="ECO:0000256" key="2">
    <source>
        <dbReference type="ARBA" id="ARBA00022701"/>
    </source>
</evidence>
<evidence type="ECO:0000256" key="4">
    <source>
        <dbReference type="ARBA" id="ARBA00022801"/>
    </source>
</evidence>
<keyword evidence="3 7" id="KW-0547">Nucleotide-binding</keyword>
<dbReference type="PROSITE" id="PS51718">
    <property type="entry name" value="G_DYNAMIN_2"/>
    <property type="match status" value="1"/>
</dbReference>
<dbReference type="GO" id="GO:0005525">
    <property type="term" value="F:GTP binding"/>
    <property type="evidence" value="ECO:0007669"/>
    <property type="project" value="UniProtKB-KW"/>
</dbReference>
<sequence length="930" mass="100750">MEELAELADTILQGTALLADDDPSEDRPSRRGSSFLTVVAIGNVGAGKSAVLNGLIGHPVLPTGENGATRAPICVELQRDASLSSKAIVLQIDSKSQQVSASSIRHSLQDRLSKVSGKGRPDEITVKLCTSTAPPLKLIDIPGVDQRSTDESISNYAARNDAILLVIIPALQAPDVASSRALRIARELDSEGTRTIGVLSKIDQASGEQKALGAVQALLVNQGPRTAADIQWVATIGHSVPTASAQSEAGSETPPEAYWQAEVKTLVSTLGGAPESKLGRVALVDSLSKQIKARIKARLPNLLNGLQGKSQVVQDELAKLGEHMVQSSDGTKAIALGLCREFEDKFLENIAGGEGAGWKVVASFEGKFPTRIKQLPVEKHFDMKNVKKVVLEADGYQPYLISPEKGLRFLIKGLLELAKEPSILLVDEVHRVLLDIVSSAANATPGLGRYPAFKREVIAIASTALDGFKNEARKMVVALVDMERAFVPPQHFIRLVQRRMERQRQEEELKNRSTRRGQDPDQSRDTTPQKNSHQGEMKQASNLQVLGPAGEIIAGFLFKKRAKANDWSKRWFVLNEKSGKDCNLEDNLDDEDAPRSSKDSKKANMVDTGKDSSLMFKITHKIAYKNVLKAHSAVILKAESMSDKTEWIAKIKGIVDPKGLSAKKPSASEGGAPVRQSHPDGSLIFHRYSCILSFQEPVLKKPVNHEEELRWISQEVRAYVEAVLNNLAGNVPKLRPQSLSRLSCVAGCGSLPSRESQRRYAQPVIYFYKSTIAIEFEVFEVFLTKKTKATNSRLSHVVISTQSLAKIEELIQEDHNVKRKREKFQLQSSLLSKVTRLLSIHDSRSGSAGLSTDSAGSAGALLPGELSLHGNCSIANRVSCAESSPRNGGHSGDDWRSAFGAGSASWSTGAAIAGRRVPSRGPPPPPPNVG</sequence>
<feature type="region of interest" description="Disordered" evidence="8">
    <location>
        <begin position="504"/>
        <end position="543"/>
    </location>
</feature>
<feature type="region of interest" description="Disordered" evidence="8">
    <location>
        <begin position="583"/>
        <end position="606"/>
    </location>
</feature>
<dbReference type="EMBL" id="CM007647">
    <property type="protein sequence ID" value="ONM04707.1"/>
    <property type="molecule type" value="Genomic_DNA"/>
</dbReference>
<evidence type="ECO:0000256" key="1">
    <source>
        <dbReference type="ARBA" id="ARBA00011980"/>
    </source>
</evidence>
<dbReference type="PROSITE" id="PS50003">
    <property type="entry name" value="PH_DOMAIN"/>
    <property type="match status" value="1"/>
</dbReference>
<dbReference type="PROSITE" id="PS00410">
    <property type="entry name" value="G_DYNAMIN_1"/>
    <property type="match status" value="1"/>
</dbReference>
<dbReference type="InterPro" id="IPR022812">
    <property type="entry name" value="Dynamin"/>
</dbReference>
<dbReference type="InterPro" id="IPR030381">
    <property type="entry name" value="G_DYNAMIN_dom"/>
</dbReference>
<dbReference type="STRING" id="4577.A0A1D6KPH4"/>
<dbReference type="EC" id="3.6.5.5" evidence="1"/>
<dbReference type="PANTHER" id="PTHR11566">
    <property type="entry name" value="DYNAMIN"/>
    <property type="match status" value="1"/>
</dbReference>
<dbReference type="SMART" id="SM00053">
    <property type="entry name" value="DYNc"/>
    <property type="match status" value="1"/>
</dbReference>
<evidence type="ECO:0000256" key="3">
    <source>
        <dbReference type="ARBA" id="ARBA00022741"/>
    </source>
</evidence>
<dbReference type="InterPro" id="IPR001401">
    <property type="entry name" value="Dynamin_GTPase"/>
</dbReference>
<dbReference type="Pfam" id="PF00169">
    <property type="entry name" value="PH"/>
    <property type="match status" value="1"/>
</dbReference>
<gene>
    <name evidence="9" type="ORF">ZEAMMB73_Zm00001d032256</name>
</gene>
<organism evidence="9">
    <name type="scientific">Zea mays</name>
    <name type="common">Maize</name>
    <dbReference type="NCBI Taxonomy" id="4577"/>
    <lineage>
        <taxon>Eukaryota</taxon>
        <taxon>Viridiplantae</taxon>
        <taxon>Streptophyta</taxon>
        <taxon>Embryophyta</taxon>
        <taxon>Tracheophyta</taxon>
        <taxon>Spermatophyta</taxon>
        <taxon>Magnoliopsida</taxon>
        <taxon>Liliopsida</taxon>
        <taxon>Poales</taxon>
        <taxon>Poaceae</taxon>
        <taxon>PACMAD clade</taxon>
        <taxon>Panicoideae</taxon>
        <taxon>Andropogonodae</taxon>
        <taxon>Andropogoneae</taxon>
        <taxon>Tripsacinae</taxon>
        <taxon>Zea</taxon>
    </lineage>
</organism>
<accession>A0A1D6KPH4</accession>
<dbReference type="SMR" id="A0A1D6KPH4"/>
<evidence type="ECO:0000313" key="9">
    <source>
        <dbReference type="EMBL" id="ONM04707.1"/>
    </source>
</evidence>
<keyword evidence="6" id="KW-0505">Motor protein</keyword>
<dbReference type="Gene3D" id="1.20.120.1240">
    <property type="entry name" value="Dynamin, middle domain"/>
    <property type="match status" value="1"/>
</dbReference>
<dbReference type="InterPro" id="IPR001849">
    <property type="entry name" value="PH_domain"/>
</dbReference>
<dbReference type="GO" id="GO:0003924">
    <property type="term" value="F:GTPase activity"/>
    <property type="evidence" value="ECO:0007669"/>
    <property type="project" value="InterPro"/>
</dbReference>
<dbReference type="Pfam" id="PF01031">
    <property type="entry name" value="Dynamin_M"/>
    <property type="match status" value="1"/>
</dbReference>
<dbReference type="Gene3D" id="2.30.29.30">
    <property type="entry name" value="Pleckstrin-homology domain (PH domain)/Phosphotyrosine-binding domain (PTB)"/>
    <property type="match status" value="1"/>
</dbReference>
<dbReference type="eggNOG" id="KOG0446">
    <property type="taxonomic scope" value="Eukaryota"/>
</dbReference>
<evidence type="ECO:0000256" key="8">
    <source>
        <dbReference type="SAM" id="MobiDB-lite"/>
    </source>
</evidence>
<feature type="compositionally biased region" description="Low complexity" evidence="8">
    <location>
        <begin position="897"/>
        <end position="914"/>
    </location>
</feature>
<dbReference type="GO" id="GO:0005874">
    <property type="term" value="C:microtubule"/>
    <property type="evidence" value="ECO:0007669"/>
    <property type="project" value="UniProtKB-KW"/>
</dbReference>
<dbReference type="FunFam" id="1.20.120.1240:FF:000011">
    <property type="entry name" value="Dynamin-2A"/>
    <property type="match status" value="1"/>
</dbReference>
<dbReference type="InterPro" id="IPR045063">
    <property type="entry name" value="Dynamin_N"/>
</dbReference>
<feature type="compositionally biased region" description="Polar residues" evidence="8">
    <location>
        <begin position="525"/>
        <end position="543"/>
    </location>
</feature>
<keyword evidence="4" id="KW-0378">Hydrolase</keyword>
<keyword evidence="2" id="KW-0493">Microtubule</keyword>
<dbReference type="Gene3D" id="3.40.50.300">
    <property type="entry name" value="P-loop containing nucleotide triphosphate hydrolases"/>
    <property type="match status" value="1"/>
</dbReference>
<feature type="compositionally biased region" description="Basic and acidic residues" evidence="8">
    <location>
        <begin position="504"/>
        <end position="524"/>
    </location>
</feature>
<reference evidence="9" key="1">
    <citation type="submission" date="2015-12" db="EMBL/GenBank/DDBJ databases">
        <title>Update maize B73 reference genome by single molecule sequencing technologies.</title>
        <authorList>
            <consortium name="Maize Genome Sequencing Project"/>
            <person name="Ware D."/>
        </authorList>
    </citation>
    <scope>NUCLEOTIDE SEQUENCE [LARGE SCALE GENOMIC DNA]</scope>
    <source>
        <tissue evidence="9">Seedling</tissue>
    </source>
</reference>
<keyword evidence="5 7" id="KW-0342">GTP-binding</keyword>
<dbReference type="InterPro" id="IPR019762">
    <property type="entry name" value="Dynamin_GTPase_CS"/>
</dbReference>
<dbReference type="SUPFAM" id="SSF50729">
    <property type="entry name" value="PH domain-like"/>
    <property type="match status" value="1"/>
</dbReference>
<dbReference type="InParanoid" id="A0A1D6KPH4"/>
<feature type="region of interest" description="Disordered" evidence="8">
    <location>
        <begin position="880"/>
        <end position="930"/>
    </location>
</feature>
<protein>
    <recommendedName>
        <fullName evidence="1">dynamin GTPase</fullName>
        <ecNumber evidence="1">3.6.5.5</ecNumber>
    </recommendedName>
</protein>
<dbReference type="SMART" id="SM00233">
    <property type="entry name" value="PH"/>
    <property type="match status" value="1"/>
</dbReference>
<dbReference type="InterPro" id="IPR000375">
    <property type="entry name" value="Dynamin_stalk"/>
</dbReference>
<dbReference type="FunFam" id="3.40.50.300:FF:000722">
    <property type="entry name" value="Dynamin-2B isoform A"/>
    <property type="match status" value="1"/>
</dbReference>
<proteinExistence type="inferred from homology"/>
<dbReference type="InterPro" id="IPR027417">
    <property type="entry name" value="P-loop_NTPase"/>
</dbReference>
<dbReference type="PaxDb" id="4577-GRMZM2G485898_P01"/>
<dbReference type="PANTHER" id="PTHR11566:SF219">
    <property type="entry name" value="DYNAMIN GTPASE"/>
    <property type="match status" value="1"/>
</dbReference>
<dbReference type="ExpressionAtlas" id="A0A1D6KPH4">
    <property type="expression patterns" value="baseline and differential"/>
</dbReference>
<feature type="compositionally biased region" description="Pro residues" evidence="8">
    <location>
        <begin position="920"/>
        <end position="930"/>
    </location>
</feature>
<evidence type="ECO:0000256" key="6">
    <source>
        <dbReference type="ARBA" id="ARBA00023175"/>
    </source>
</evidence>
<evidence type="ECO:0000256" key="7">
    <source>
        <dbReference type="RuleBase" id="RU003932"/>
    </source>
</evidence>
<dbReference type="SUPFAM" id="SSF52540">
    <property type="entry name" value="P-loop containing nucleoside triphosphate hydrolases"/>
    <property type="match status" value="1"/>
</dbReference>
<comment type="similarity">
    <text evidence="7">Belongs to the TRAFAC class dynamin-like GTPase superfamily. Dynamin/Fzo/YdjA family.</text>
</comment>
<feature type="compositionally biased region" description="Basic and acidic residues" evidence="8">
    <location>
        <begin position="593"/>
        <end position="606"/>
    </location>
</feature>
<dbReference type="Pfam" id="PF00350">
    <property type="entry name" value="Dynamin_N"/>
    <property type="match status" value="1"/>
</dbReference>